<keyword evidence="3" id="KW-1185">Reference proteome</keyword>
<feature type="transmembrane region" description="Helical" evidence="1">
    <location>
        <begin position="46"/>
        <end position="64"/>
    </location>
</feature>
<dbReference type="STRING" id="641147.HMPREF9021_01051"/>
<gene>
    <name evidence="2" type="ORF">HMPREF9021_01051</name>
</gene>
<evidence type="ECO:0008006" key="4">
    <source>
        <dbReference type="Google" id="ProtNLM"/>
    </source>
</evidence>
<reference evidence="2 3" key="1">
    <citation type="submission" date="2010-03" db="EMBL/GenBank/DDBJ databases">
        <authorList>
            <consortium name="The Broad Institute Genome Sequencing Platform"/>
            <person name="Ward D."/>
            <person name="Earl A."/>
            <person name="Feldgarden M."/>
            <person name="Gevers D."/>
            <person name="Young S."/>
            <person name="Zeng Q."/>
            <person name="Koehrsen M."/>
            <person name="Alvarado L."/>
            <person name="Berlin A.M."/>
            <person name="Borenstein D."/>
            <person name="Chapman S.B."/>
            <person name="Chen Z."/>
            <person name="Engels R."/>
            <person name="Freedman E."/>
            <person name="Gellesch M."/>
            <person name="Goldberg J."/>
            <person name="Griggs A."/>
            <person name="Gujja S."/>
            <person name="Heilman E.R."/>
            <person name="Heiman D.I."/>
            <person name="Hepburn T.A."/>
            <person name="Howarth C."/>
            <person name="Jen D."/>
            <person name="Larson L."/>
            <person name="Mehta T."/>
            <person name="Park D."/>
            <person name="Pearson M."/>
            <person name="Richards J."/>
            <person name="Roberts A."/>
            <person name="Saif S."/>
            <person name="Shea T.D."/>
            <person name="Shenoy N."/>
            <person name="Sisk P."/>
            <person name="Stolte C."/>
            <person name="Sykes S.N."/>
            <person name="Walk T."/>
            <person name="White J."/>
            <person name="Yandava C."/>
            <person name="Izard J."/>
            <person name="Baranova O.V."/>
            <person name="Blanton J.M."/>
            <person name="Tanner A.C."/>
            <person name="Dewhirst F."/>
            <person name="Haas B."/>
            <person name="Nusbaum C."/>
            <person name="Birren B."/>
        </authorList>
    </citation>
    <scope>NUCLEOTIDE SEQUENCE [LARGE SCALE GENOMIC DNA]</scope>
    <source>
        <strain evidence="2 3">ATCC 29453</strain>
    </source>
</reference>
<comment type="caution">
    <text evidence="2">The sequence shown here is derived from an EMBL/GenBank/DDBJ whole genome shotgun (WGS) entry which is preliminary data.</text>
</comment>
<dbReference type="KEGG" id="smur:BWP33_05275"/>
<reference evidence="2 3" key="2">
    <citation type="submission" date="2011-10" db="EMBL/GenBank/DDBJ databases">
        <title>The Genome Sequence of Simonsiella muelleri ATCC 29453.</title>
        <authorList>
            <consortium name="The Broad Institute Genome Sequencing Platform"/>
            <consortium name="The Broad Institute Genome Sequencing Center for Infectious Disease"/>
            <person name="Earl A."/>
            <person name="Ward D."/>
            <person name="Feldgarden M."/>
            <person name="Gevers D."/>
            <person name="Izard J."/>
            <person name="Baranova O.V."/>
            <person name="Blanton J.M."/>
            <person name="Tanner A.C."/>
            <person name="Dewhirst F."/>
            <person name="Young S.K."/>
            <person name="Zeng Q."/>
            <person name="Gargeya S."/>
            <person name="Fitzgerald M."/>
            <person name="Haas B."/>
            <person name="Abouelleil A."/>
            <person name="Alvarado L."/>
            <person name="Arachchi H.M."/>
            <person name="Berlin A."/>
            <person name="Brown A."/>
            <person name="Chapman S.B."/>
            <person name="Chen Z."/>
            <person name="Dunbar C."/>
            <person name="Freedman E."/>
            <person name="Gearin G."/>
            <person name="Goldberg J."/>
            <person name="Griggs A."/>
            <person name="Gujja S."/>
            <person name="Heiman D."/>
            <person name="Howarth C."/>
            <person name="Larson L."/>
            <person name="Lui A."/>
            <person name="MacDonald P.J.P."/>
            <person name="Montmayeur A."/>
            <person name="Murphy C."/>
            <person name="Neiman D."/>
            <person name="Pearson M."/>
            <person name="Priest M."/>
            <person name="Roberts A."/>
            <person name="Saif S."/>
            <person name="Shea T."/>
            <person name="Shenoy N."/>
            <person name="Sisk P."/>
            <person name="Stolte C."/>
            <person name="Sykes S."/>
            <person name="Wortman J."/>
            <person name="Nusbaum C."/>
            <person name="Birren B."/>
        </authorList>
    </citation>
    <scope>NUCLEOTIDE SEQUENCE [LARGE SCALE GENOMIC DNA]</scope>
    <source>
        <strain evidence="2 3">ATCC 29453</strain>
    </source>
</reference>
<dbReference type="EMBL" id="ADCY02000034">
    <property type="protein sequence ID" value="EFG31217.1"/>
    <property type="molecule type" value="Genomic_DNA"/>
</dbReference>
<dbReference type="HOGENOM" id="CLU_155918_1_0_4"/>
<dbReference type="OrthoDB" id="5292533at2"/>
<keyword evidence="1" id="KW-0812">Transmembrane</keyword>
<accession>V9HLQ6</accession>
<dbReference type="Pfam" id="PF13781">
    <property type="entry name" value="DoxX_3"/>
    <property type="match status" value="1"/>
</dbReference>
<dbReference type="InterPro" id="IPR025695">
    <property type="entry name" value="DoxX-like"/>
</dbReference>
<keyword evidence="1" id="KW-0472">Membrane</keyword>
<sequence>MKSKNILILSLVFVWLWSGIQPIIFETQFSLNLLQQVGIHSTQIQWLLLIASSVLDCAFGVLCVTKMRFQAAFWLIQWVTVLIYSLILAFRLPEMWMHPFAPLIKNVPILAILYFLFQQNYQEKSS</sequence>
<dbReference type="Proteomes" id="UP000017813">
    <property type="component" value="Unassembled WGS sequence"/>
</dbReference>
<organism evidence="2 3">
    <name type="scientific">Simonsiella muelleri ATCC 29453</name>
    <dbReference type="NCBI Taxonomy" id="641147"/>
    <lineage>
        <taxon>Bacteria</taxon>
        <taxon>Pseudomonadati</taxon>
        <taxon>Pseudomonadota</taxon>
        <taxon>Betaproteobacteria</taxon>
        <taxon>Neisseriales</taxon>
        <taxon>Neisseriaceae</taxon>
        <taxon>Simonsiella</taxon>
    </lineage>
</organism>
<dbReference type="RefSeq" id="WP_002642026.1">
    <property type="nucleotide sequence ID" value="NZ_CP019448.1"/>
</dbReference>
<name>V9HLQ6_9NEIS</name>
<dbReference type="eggNOG" id="COG0702">
    <property type="taxonomic scope" value="Bacteria"/>
</dbReference>
<evidence type="ECO:0000313" key="2">
    <source>
        <dbReference type="EMBL" id="EFG31217.1"/>
    </source>
</evidence>
<keyword evidence="1" id="KW-1133">Transmembrane helix</keyword>
<protein>
    <recommendedName>
        <fullName evidence="4">Epimerase</fullName>
    </recommendedName>
</protein>
<dbReference type="AlphaFoldDB" id="V9HLQ6"/>
<feature type="transmembrane region" description="Helical" evidence="1">
    <location>
        <begin position="96"/>
        <end position="117"/>
    </location>
</feature>
<proteinExistence type="predicted"/>
<evidence type="ECO:0000256" key="1">
    <source>
        <dbReference type="SAM" id="Phobius"/>
    </source>
</evidence>
<evidence type="ECO:0000313" key="3">
    <source>
        <dbReference type="Proteomes" id="UP000017813"/>
    </source>
</evidence>
<feature type="transmembrane region" description="Helical" evidence="1">
    <location>
        <begin position="71"/>
        <end position="90"/>
    </location>
</feature>